<feature type="non-terminal residue" evidence="1">
    <location>
        <position position="166"/>
    </location>
</feature>
<sequence>MATLFGIREFQFYDAFESYSRPPSEGKSRWECAAFGRPVSRSVIEAYTSEIREQGGRAWLYVQAMATAPGDAELQREAGVAVVGQHVVDGRPRVARAKRCFFMRFRGPFSCGSRVAAHAATKAERGRTERQWNLTVLLSSSIATGSIWRPPIWNQLLLLLLLLLLL</sequence>
<protein>
    <submittedName>
        <fullName evidence="1">Uncharacterized protein</fullName>
    </submittedName>
</protein>
<comment type="caution">
    <text evidence="1">The sequence shown here is derived from an EMBL/GenBank/DDBJ whole genome shotgun (WGS) entry which is preliminary data.</text>
</comment>
<reference evidence="1" key="1">
    <citation type="submission" date="2023-10" db="EMBL/GenBank/DDBJ databases">
        <authorList>
            <person name="Chen Y."/>
            <person name="Shah S."/>
            <person name="Dougan E. K."/>
            <person name="Thang M."/>
            <person name="Chan C."/>
        </authorList>
    </citation>
    <scope>NUCLEOTIDE SEQUENCE [LARGE SCALE GENOMIC DNA]</scope>
</reference>
<accession>A0ABN9SPQ9</accession>
<dbReference type="Proteomes" id="UP001189429">
    <property type="component" value="Unassembled WGS sequence"/>
</dbReference>
<keyword evidence="2" id="KW-1185">Reference proteome</keyword>
<proteinExistence type="predicted"/>
<organism evidence="1 2">
    <name type="scientific">Prorocentrum cordatum</name>
    <dbReference type="NCBI Taxonomy" id="2364126"/>
    <lineage>
        <taxon>Eukaryota</taxon>
        <taxon>Sar</taxon>
        <taxon>Alveolata</taxon>
        <taxon>Dinophyceae</taxon>
        <taxon>Prorocentrales</taxon>
        <taxon>Prorocentraceae</taxon>
        <taxon>Prorocentrum</taxon>
    </lineage>
</organism>
<name>A0ABN9SPQ9_9DINO</name>
<gene>
    <name evidence="1" type="ORF">PCOR1329_LOCUS31400</name>
</gene>
<evidence type="ECO:0000313" key="2">
    <source>
        <dbReference type="Proteomes" id="UP001189429"/>
    </source>
</evidence>
<evidence type="ECO:0000313" key="1">
    <source>
        <dbReference type="EMBL" id="CAK0833817.1"/>
    </source>
</evidence>
<dbReference type="Gene3D" id="3.20.20.80">
    <property type="entry name" value="Glycosidases"/>
    <property type="match status" value="1"/>
</dbReference>
<dbReference type="EMBL" id="CAUYUJ010012360">
    <property type="protein sequence ID" value="CAK0833817.1"/>
    <property type="molecule type" value="Genomic_DNA"/>
</dbReference>